<proteinExistence type="inferred from homology"/>
<dbReference type="GO" id="GO:0051015">
    <property type="term" value="F:actin filament binding"/>
    <property type="evidence" value="ECO:0007669"/>
    <property type="project" value="TreeGrafter"/>
</dbReference>
<dbReference type="Gene3D" id="3.40.850.10">
    <property type="entry name" value="Kinesin motor domain"/>
    <property type="match status" value="1"/>
</dbReference>
<feature type="compositionally biased region" description="Polar residues" evidence="8">
    <location>
        <begin position="1501"/>
        <end position="1511"/>
    </location>
</feature>
<dbReference type="PROSITE" id="PS51371">
    <property type="entry name" value="CBS"/>
    <property type="match status" value="16"/>
</dbReference>
<dbReference type="SMART" id="SM00015">
    <property type="entry name" value="IQ"/>
    <property type="match status" value="3"/>
</dbReference>
<keyword evidence="6" id="KW-0129">CBS domain</keyword>
<evidence type="ECO:0000259" key="11">
    <source>
        <dbReference type="PROSITE" id="PS51456"/>
    </source>
</evidence>
<dbReference type="PROSITE" id="PS50096">
    <property type="entry name" value="IQ"/>
    <property type="match status" value="3"/>
</dbReference>
<feature type="domain" description="CBS" evidence="10">
    <location>
        <begin position="1356"/>
        <end position="1414"/>
    </location>
</feature>
<accession>W4G7A1</accession>
<dbReference type="InterPro" id="IPR000048">
    <property type="entry name" value="IQ_motif_EF-hand-BS"/>
</dbReference>
<feature type="region of interest" description="Disordered" evidence="8">
    <location>
        <begin position="1109"/>
        <end position="1146"/>
    </location>
</feature>
<dbReference type="GO" id="GO:0000146">
    <property type="term" value="F:microfilament motor activity"/>
    <property type="evidence" value="ECO:0007669"/>
    <property type="project" value="TreeGrafter"/>
</dbReference>
<dbReference type="Gene3D" id="3.10.580.10">
    <property type="entry name" value="CBS-domain"/>
    <property type="match status" value="10"/>
</dbReference>
<feature type="domain" description="CBS" evidence="10">
    <location>
        <begin position="1261"/>
        <end position="1322"/>
    </location>
</feature>
<dbReference type="RefSeq" id="XP_009835200.1">
    <property type="nucleotide sequence ID" value="XM_009836898.1"/>
</dbReference>
<keyword evidence="9" id="KW-0472">Membrane</keyword>
<evidence type="ECO:0000259" key="10">
    <source>
        <dbReference type="PROSITE" id="PS51371"/>
    </source>
</evidence>
<dbReference type="PANTHER" id="PTHR13140:SF706">
    <property type="entry name" value="DILUTE CLASS UNCONVENTIONAL MYOSIN, ISOFORM C"/>
    <property type="match status" value="1"/>
</dbReference>
<dbReference type="SMART" id="SM00242">
    <property type="entry name" value="MYSc"/>
    <property type="match status" value="1"/>
</dbReference>
<dbReference type="InterPro" id="IPR036961">
    <property type="entry name" value="Kinesin_motor_dom_sf"/>
</dbReference>
<dbReference type="SUPFAM" id="SSF54277">
    <property type="entry name" value="CAD &amp; PB1 domains"/>
    <property type="match status" value="1"/>
</dbReference>
<feature type="transmembrane region" description="Helical" evidence="9">
    <location>
        <begin position="3027"/>
        <end position="3047"/>
    </location>
</feature>
<dbReference type="GO" id="GO:0007015">
    <property type="term" value="P:actin filament organization"/>
    <property type="evidence" value="ECO:0007669"/>
    <property type="project" value="TreeGrafter"/>
</dbReference>
<feature type="domain" description="CBS" evidence="10">
    <location>
        <begin position="1610"/>
        <end position="1665"/>
    </location>
</feature>
<protein>
    <recommendedName>
        <fullName evidence="14">Myosin motor domain-containing protein</fullName>
    </recommendedName>
</protein>
<dbReference type="GeneID" id="20812367"/>
<feature type="domain" description="CBS" evidence="10">
    <location>
        <begin position="2219"/>
        <end position="2278"/>
    </location>
</feature>
<feature type="domain" description="CBS" evidence="10">
    <location>
        <begin position="1944"/>
        <end position="2000"/>
    </location>
</feature>
<keyword evidence="2 7" id="KW-0067">ATP-binding</keyword>
<feature type="domain" description="CBS" evidence="10">
    <location>
        <begin position="1423"/>
        <end position="1479"/>
    </location>
</feature>
<evidence type="ECO:0000256" key="6">
    <source>
        <dbReference type="PROSITE-ProRule" id="PRU00703"/>
    </source>
</evidence>
<dbReference type="InterPro" id="IPR000270">
    <property type="entry name" value="PB1_dom"/>
</dbReference>
<evidence type="ECO:0000256" key="4">
    <source>
        <dbReference type="ARBA" id="ARBA00023175"/>
    </source>
</evidence>
<dbReference type="InterPro" id="IPR053793">
    <property type="entry name" value="PB1-like"/>
</dbReference>
<dbReference type="Gene3D" id="1.20.5.190">
    <property type="match status" value="1"/>
</dbReference>
<dbReference type="EMBL" id="KI913141">
    <property type="protein sequence ID" value="ETV75151.1"/>
    <property type="molecule type" value="Genomic_DNA"/>
</dbReference>
<evidence type="ECO:0000256" key="7">
    <source>
        <dbReference type="PROSITE-ProRule" id="PRU00782"/>
    </source>
</evidence>
<organism evidence="13">
    <name type="scientific">Aphanomyces astaci</name>
    <name type="common">Crayfish plague agent</name>
    <dbReference type="NCBI Taxonomy" id="112090"/>
    <lineage>
        <taxon>Eukaryota</taxon>
        <taxon>Sar</taxon>
        <taxon>Stramenopiles</taxon>
        <taxon>Oomycota</taxon>
        <taxon>Saprolegniomycetes</taxon>
        <taxon>Saprolegniales</taxon>
        <taxon>Verrucalvaceae</taxon>
        <taxon>Aphanomyces</taxon>
    </lineage>
</organism>
<name>W4G7A1_APHAT</name>
<feature type="domain" description="CBS" evidence="10">
    <location>
        <begin position="2363"/>
        <end position="2423"/>
    </location>
</feature>
<dbReference type="Gene3D" id="1.20.58.530">
    <property type="match status" value="1"/>
</dbReference>
<dbReference type="Gene3D" id="1.20.120.720">
    <property type="entry name" value="Myosin VI head, motor domain, U50 subdomain"/>
    <property type="match status" value="1"/>
</dbReference>
<dbReference type="PROSITE" id="PS51745">
    <property type="entry name" value="PB1"/>
    <property type="match status" value="1"/>
</dbReference>
<dbReference type="Gene3D" id="1.10.10.820">
    <property type="match status" value="1"/>
</dbReference>
<keyword evidence="9" id="KW-1133">Transmembrane helix</keyword>
<dbReference type="FunFam" id="1.10.10.820:FF:000001">
    <property type="entry name" value="Myosin heavy chain"/>
    <property type="match status" value="1"/>
</dbReference>
<dbReference type="SUPFAM" id="SSF52540">
    <property type="entry name" value="P-loop containing nucleoside triphosphate hydrolases"/>
    <property type="match status" value="1"/>
</dbReference>
<keyword evidence="4 7" id="KW-0505">Motor protein</keyword>
<dbReference type="CDD" id="cd17782">
    <property type="entry name" value="CBS_pair_MUG70_2"/>
    <property type="match status" value="1"/>
</dbReference>
<dbReference type="GO" id="GO:0016459">
    <property type="term" value="C:myosin complex"/>
    <property type="evidence" value="ECO:0007669"/>
    <property type="project" value="UniProtKB-KW"/>
</dbReference>
<feature type="domain" description="CBS" evidence="10">
    <location>
        <begin position="2690"/>
        <end position="2748"/>
    </location>
</feature>
<feature type="domain" description="CBS" evidence="10">
    <location>
        <begin position="1877"/>
        <end position="1935"/>
    </location>
</feature>
<keyword evidence="3 7" id="KW-0518">Myosin</keyword>
<feature type="region of interest" description="Disordered" evidence="8">
    <location>
        <begin position="1501"/>
        <end position="1548"/>
    </location>
</feature>
<evidence type="ECO:0000313" key="13">
    <source>
        <dbReference type="EMBL" id="ETV75151.1"/>
    </source>
</evidence>
<dbReference type="Pfam" id="PF00564">
    <property type="entry name" value="PB1"/>
    <property type="match status" value="1"/>
</dbReference>
<feature type="domain" description="Myosin motor" evidence="11">
    <location>
        <begin position="29"/>
        <end position="745"/>
    </location>
</feature>
<dbReference type="InterPro" id="IPR027417">
    <property type="entry name" value="P-loop_NTPase"/>
</dbReference>
<dbReference type="PRINTS" id="PR00193">
    <property type="entry name" value="MYOSINHEAVY"/>
</dbReference>
<feature type="region of interest" description="Disordered" evidence="8">
    <location>
        <begin position="1"/>
        <end position="22"/>
    </location>
</feature>
<dbReference type="InterPro" id="IPR046342">
    <property type="entry name" value="CBS_dom_sf"/>
</dbReference>
<feature type="domain" description="CBS" evidence="10">
    <location>
        <begin position="2595"/>
        <end position="2654"/>
    </location>
</feature>
<feature type="domain" description="CBS" evidence="10">
    <location>
        <begin position="2286"/>
        <end position="2342"/>
    </location>
</feature>
<evidence type="ECO:0000256" key="5">
    <source>
        <dbReference type="ARBA" id="ARBA00023203"/>
    </source>
</evidence>
<dbReference type="Gene3D" id="6.20.240.20">
    <property type="match status" value="1"/>
</dbReference>
<keyword evidence="9" id="KW-0812">Transmembrane</keyword>
<reference evidence="13" key="1">
    <citation type="submission" date="2013-12" db="EMBL/GenBank/DDBJ databases">
        <title>The Genome Sequence of Aphanomyces astaci APO3.</title>
        <authorList>
            <consortium name="The Broad Institute Genomics Platform"/>
            <person name="Russ C."/>
            <person name="Tyler B."/>
            <person name="van West P."/>
            <person name="Dieguez-Uribeondo J."/>
            <person name="Young S.K."/>
            <person name="Zeng Q."/>
            <person name="Gargeya S."/>
            <person name="Fitzgerald M."/>
            <person name="Abouelleil A."/>
            <person name="Alvarado L."/>
            <person name="Chapman S.B."/>
            <person name="Gainer-Dewar J."/>
            <person name="Goldberg J."/>
            <person name="Griggs A."/>
            <person name="Gujja S."/>
            <person name="Hansen M."/>
            <person name="Howarth C."/>
            <person name="Imamovic A."/>
            <person name="Ireland A."/>
            <person name="Larimer J."/>
            <person name="McCowan C."/>
            <person name="Murphy C."/>
            <person name="Pearson M."/>
            <person name="Poon T.W."/>
            <person name="Priest M."/>
            <person name="Roberts A."/>
            <person name="Saif S."/>
            <person name="Shea T."/>
            <person name="Sykes S."/>
            <person name="Wortman J."/>
            <person name="Nusbaum C."/>
            <person name="Birren B."/>
        </authorList>
    </citation>
    <scope>NUCLEOTIDE SEQUENCE [LARGE SCALE GENOMIC DNA]</scope>
    <source>
        <strain evidence="13">APO3</strain>
    </source>
</reference>
<dbReference type="GO" id="GO:0016020">
    <property type="term" value="C:membrane"/>
    <property type="evidence" value="ECO:0007669"/>
    <property type="project" value="TreeGrafter"/>
</dbReference>
<dbReference type="PROSITE" id="PS51456">
    <property type="entry name" value="MYOSIN_MOTOR"/>
    <property type="match status" value="1"/>
</dbReference>
<feature type="region of interest" description="Disordered" evidence="8">
    <location>
        <begin position="2176"/>
        <end position="2219"/>
    </location>
</feature>
<dbReference type="CDD" id="cd17781">
    <property type="entry name" value="CBS_pair_MUG70_1"/>
    <property type="match status" value="2"/>
</dbReference>
<feature type="domain" description="CBS" evidence="10">
    <location>
        <begin position="1544"/>
        <end position="1602"/>
    </location>
</feature>
<feature type="compositionally biased region" description="Polar residues" evidence="8">
    <location>
        <begin position="1132"/>
        <end position="1142"/>
    </location>
</feature>
<feature type="region of interest" description="Disordered" evidence="8">
    <location>
        <begin position="2990"/>
        <end position="3011"/>
    </location>
</feature>
<dbReference type="InterPro" id="IPR000644">
    <property type="entry name" value="CBS_dom"/>
</dbReference>
<dbReference type="SMART" id="SM00116">
    <property type="entry name" value="CBS"/>
    <property type="match status" value="18"/>
</dbReference>
<feature type="region of interest" description="Disordered" evidence="8">
    <location>
        <begin position="578"/>
        <end position="607"/>
    </location>
</feature>
<evidence type="ECO:0000259" key="12">
    <source>
        <dbReference type="PROSITE" id="PS51745"/>
    </source>
</evidence>
<feature type="binding site" evidence="7">
    <location>
        <begin position="126"/>
        <end position="133"/>
    </location>
    <ligand>
        <name>ATP</name>
        <dbReference type="ChEBI" id="CHEBI:30616"/>
    </ligand>
</feature>
<dbReference type="SUPFAM" id="SSF54631">
    <property type="entry name" value="CBS-domain pair"/>
    <property type="match status" value="10"/>
</dbReference>
<evidence type="ECO:0000256" key="9">
    <source>
        <dbReference type="SAM" id="Phobius"/>
    </source>
</evidence>
<evidence type="ECO:0000256" key="3">
    <source>
        <dbReference type="ARBA" id="ARBA00023123"/>
    </source>
</evidence>
<dbReference type="PANTHER" id="PTHR13140">
    <property type="entry name" value="MYOSIN"/>
    <property type="match status" value="1"/>
</dbReference>
<evidence type="ECO:0000256" key="2">
    <source>
        <dbReference type="ARBA" id="ARBA00022840"/>
    </source>
</evidence>
<dbReference type="Pfam" id="PF00063">
    <property type="entry name" value="Myosin_head"/>
    <property type="match status" value="1"/>
</dbReference>
<feature type="compositionally biased region" description="Basic residues" evidence="8">
    <location>
        <begin position="1"/>
        <end position="16"/>
    </location>
</feature>
<dbReference type="Gene3D" id="3.10.20.90">
    <property type="entry name" value="Phosphatidylinositol 3-kinase Catalytic Subunit, Chain A, domain 1"/>
    <property type="match status" value="1"/>
</dbReference>
<feature type="domain" description="PB1" evidence="12">
    <location>
        <begin position="2892"/>
        <end position="2977"/>
    </location>
</feature>
<evidence type="ECO:0000256" key="8">
    <source>
        <dbReference type="SAM" id="MobiDB-lite"/>
    </source>
</evidence>
<gene>
    <name evidence="13" type="ORF">H257_10371</name>
</gene>
<dbReference type="Pfam" id="PF00571">
    <property type="entry name" value="CBS"/>
    <property type="match status" value="17"/>
</dbReference>
<dbReference type="GO" id="GO:0005524">
    <property type="term" value="F:ATP binding"/>
    <property type="evidence" value="ECO:0007669"/>
    <property type="project" value="UniProtKB-UniRule"/>
</dbReference>
<dbReference type="VEuPathDB" id="FungiDB:H257_10371"/>
<comment type="similarity">
    <text evidence="7">Belongs to the TRAFAC class myosin-kinesin ATPase superfamily. Myosin family.</text>
</comment>
<feature type="domain" description="CBS" evidence="10">
    <location>
        <begin position="2528"/>
        <end position="2587"/>
    </location>
</feature>
<keyword evidence="1 7" id="KW-0547">Nucleotide-binding</keyword>
<dbReference type="Pfam" id="PF00612">
    <property type="entry name" value="IQ"/>
    <property type="match status" value="2"/>
</dbReference>
<keyword evidence="5 7" id="KW-0009">Actin-binding</keyword>
<evidence type="ECO:0008006" key="14">
    <source>
        <dbReference type="Google" id="ProtNLM"/>
    </source>
</evidence>
<dbReference type="OrthoDB" id="6108017at2759"/>
<dbReference type="InterPro" id="IPR001609">
    <property type="entry name" value="Myosin_head_motor_dom-like"/>
</dbReference>
<feature type="domain" description="CBS" evidence="10">
    <location>
        <begin position="2756"/>
        <end position="2813"/>
    </location>
</feature>
<sequence length="3049" mass="331357">MQKANAKTKRSERLKKAKEQKESTADASWQIDDLLTMSDLSEENLLRSLHGRYDHDIIYTFVGPILISINPYRTIEGLYSDSTMDRYHSSNTGNKPHVFETMKSAYEELILSSATSPSDQSIIISGESGAGKTETTKVIMQYLARVTTSGHTNNGVVSLEQKVLDSNPLLESFGNAKTLRNDNSSRFGKFIEIQFDKHGKIAGAEIMNFLLEKTRIVTQSLDERNYHIFYQLLAGADDALKHRLHLTTPQDYEYLKHSGCFSLPAKDDKDEFNITTHCMSTIGISHDMQMHVFEMLAAILHLGNADFDVVAEHCVPSSAASTACLELVASLLQVPNDALQSALCTRQLFVGGKVIVQAQNAAQARDKRDALAKTIYSSLFMWLVTELNRTISQPAQKWGFIGVLDIYGFEKFDWNTFEQLCINFANEKLQRHFNQHMLEVEQDEYTREGIDWAHIRFQDNQSTLELLEGKPGGKPGVFIALDDVWRIKGDEANRKFVSYLHSTFGVTHHDSYIQPKVDAAFAFGIRHYAGDVIYDASGFNDKNNEDLNDDMKDLIKLSTNSWLPSMVDSNLQAVESISRRASNKPAAPNAVSRRPSENVAAAGGGDKKTRTLREISVGAQFRYQLQELMSKISRATPRYIRCLKPNEDKRPRTLDGAQCVRQLKYSGMMEAIQIRQKGFGLREDHDVFFYDYLALAPASEDIRELVSSISEMLNEGKDQWQMGSTKVFLKRSVAEKLKRLKVLRELSAVRTLQRWHKVLQRKSAAIVIQSAVRGWRAKKELGMLRSAAYTVMKMARGYAARSKYKKLVARHRLEVHHAIKLQAVARGYLVRRQDLLHPFAGLGPKELDARIHEIEQAIEVAASKKQFEVCSSLQKDLDATLDARRLVRTPKEVDAEIDQLVADMERLAAQKKFAECSVVQSKLAALQEFRLNMPEDLNELESHELDARIRSMNEEIVKAMADRKFELCGQLQDKLDTLQQVRKTKQTPEELQAEVYTLNTALSQAMQSKEFDKCAQIQAQLDVVQSRLAKVTLHSPPPAPAVTAIVAPPATGGGNVRVGPGGINVTTNDVTTIKAKSSVPAIAVAVHHHHHPPSNTVVVSAPVAALPSQPLVAPPVPHHRVPQDNNNRRPRSNSIESATSAHSQAFSVSSKVSQAFSVSSKMSRAKSSHKAAAQLASQPSVIDEADSSRTVARLRPAKVINIDGHATIAEAAVVMKKNRTAAILIVSPTGRLEGILSDTDVTRRVIGKGLDPTSTTVASVMTPQPSCVGSEDKATDALRKMLQGRFRHLPVTDSATGSVVGLLNVTKCLHAAIRRLEQAHESTKSLRKDLHVSGAALAILGPMLEKLSSPTLHDIVSSTALPPVVSPDDLLDNVIYQMAESRKAALVVDADGILLGIFTPKDVLVRVIAMGIPISTTAVHRVMTADPEAAVVSTSVIDAFHIMQDGKFLNLPIVDDDRRVVGLTDVLSLACHAFASADGDQYGQFLQASFQADFDDNASVTSTTSNMSKASKASRRISPPDMAKKQQQQQPNALKARPTPVSSLRPDPAQTIADTASVRDCCHVMRSKQVDAVLVVRGDGSLAGILTDNDICRRVVAANLPSQTIVSQVMTPNIKYVSPDESALDAMVLMHEGHFRHLPVVDQGTVVGILSIGKCLFDAIQRLEQANAATEALQQSLLHQNNSRQSKHTAGPIMADKLLSTSITLSTILTNDTTVAPLVTRQTTVQAAATAMAQARKAAIVMEGQHLIGLFSPNELALRVIAQGLDPVTTLVGDVMLLDPEFGDPDMPVLEGMQIMHEFGCLNLPVLLANGQVAGLVDVLSMSYGSFSIIYGDSREKLEEFWNASFQVDQPSSGHKASSVVPKAAKAAAVERTVSSLRPSRAITVPETISIRELSRTMVREKTDSVLVISAAGSLSGIVTGSDLTNRVVAKNLSPDATLVQAIMTPHPQFVTNEDSAIDALCTMLAGKFRHLPVVDAHSMVVGVLHIAKCLYDAIRKVESTTKSTARELALNPRLKRLGPMVSRLFSPDVQSILDGDTASCPRVLPYTSVFAAAKLMGETKKAALVVDERGHLLGLLTPDQVLANVLAKAKPIHTTAVIDVMLEGPPCVVFGNTSVVDAMHAMHDSKNLHLPVVRSAHDYHAMGLIDVLSLSYGSFAKGTPTDWKSFWESSLEVDDDNDDGTASVASGQSLLSKAKSKGGGMSSSNQRSSGDNRPVSKLLPTPATTVLATISVREAAIAMKSEKADSALVVSREGGLLGILTDTDVTRRVVALGNDPESITVEEAMTANPKFVQETDSAMDAMFTMLEGKFRHLPVVDADHRVVGMLKIQKCLYDAIRRLDTSGVHNKQGGLMSPSLQSIIDMDDVAKGPPLVSPADSVLHVARQMAYTRKAALVVTGATKQLVGILTPKDVLLRVVGGGLDIAKTTVADVMTKNPESVDPSMTVLDALHVMHENNFLNLPVVQGSRIVGLVDVLSLSYGSFAKGTDEEWRTFWDMTLSAEDAPAPVVAGPVAQPAAVTQRQLTVEALRPTKVILLPDHITVADAATRLRRARVEACIVVDANGSLVGILTPTDVTRRVLAQDINPVDCLVSSVMTKSPTCVRSTDLATDALNLMLQGQFKHLPVLDASGGRVMGLLDISKCLQDAIAVLERSQAKADAFASELKRGLGHQDSAAKWIEAMRRPTVAMAVEKSMPPPIVGIETPVREAAKMMGSSRTAAIVMDGHVVIGMVTPKDLLKKLIARSLSAETTRVGDVMTSHPITMPPTASILEGLQVMKETRELFVPIVDPVSKRVVGMADVLCLTFGQFGGTSTDASEWKTFWQSAMAMQEELGDDVDVDDTCSVGTIEDFERTEGRLHHHHNDISVNAISMYSELGDSVSVISHSTSAVSVAGTFLFKVKDSQGHVHRIRCRTESLKVLQDEVRAKMNLAGDANILLKYEDDEGDLAVVSSDSSLMEAVHMASESKWKSLTLVVDVGDESGDDRRRRLSKIDEAASSERSPGKKPSPAKRLGGLIDPAAAAAPDNTIVLAGVGALVVLVGVITMVALKK</sequence>
<dbReference type="SMART" id="SM00666">
    <property type="entry name" value="PB1"/>
    <property type="match status" value="1"/>
</dbReference>
<dbReference type="GO" id="GO:0005737">
    <property type="term" value="C:cytoplasm"/>
    <property type="evidence" value="ECO:0007669"/>
    <property type="project" value="TreeGrafter"/>
</dbReference>
<evidence type="ECO:0000256" key="1">
    <source>
        <dbReference type="ARBA" id="ARBA00022741"/>
    </source>
</evidence>
<dbReference type="STRING" id="112090.W4G7A1"/>
<feature type="domain" description="CBS" evidence="10">
    <location>
        <begin position="1194"/>
        <end position="1252"/>
    </location>
</feature>
<feature type="region of interest" description="Actin-binding" evidence="7">
    <location>
        <begin position="625"/>
        <end position="647"/>
    </location>
</feature>
<feature type="domain" description="CBS" evidence="10">
    <location>
        <begin position="2432"/>
        <end position="2488"/>
    </location>
</feature>